<dbReference type="Proteomes" id="UP000247540">
    <property type="component" value="Unassembled WGS sequence"/>
</dbReference>
<feature type="transmembrane region" description="Helical" evidence="1">
    <location>
        <begin position="42"/>
        <end position="64"/>
    </location>
</feature>
<proteinExistence type="predicted"/>
<keyword evidence="3" id="KW-1185">Reference proteome</keyword>
<comment type="caution">
    <text evidence="2">The sequence shown here is derived from an EMBL/GenBank/DDBJ whole genome shotgun (WGS) entry which is preliminary data.</text>
</comment>
<organism evidence="2 3">
    <name type="scientific">Xylophilus ampelinus</name>
    <dbReference type="NCBI Taxonomy" id="54067"/>
    <lineage>
        <taxon>Bacteria</taxon>
        <taxon>Pseudomonadati</taxon>
        <taxon>Pseudomonadota</taxon>
        <taxon>Betaproteobacteria</taxon>
        <taxon>Burkholderiales</taxon>
        <taxon>Xylophilus</taxon>
    </lineage>
</organism>
<dbReference type="EMBL" id="QJTC01000003">
    <property type="protein sequence ID" value="PYE79168.1"/>
    <property type="molecule type" value="Genomic_DNA"/>
</dbReference>
<dbReference type="PANTHER" id="PTHR38592">
    <property type="entry name" value="BLL4819 PROTEIN"/>
    <property type="match status" value="1"/>
</dbReference>
<evidence type="ECO:0000256" key="1">
    <source>
        <dbReference type="SAM" id="Phobius"/>
    </source>
</evidence>
<evidence type="ECO:0000313" key="2">
    <source>
        <dbReference type="EMBL" id="PYE79168.1"/>
    </source>
</evidence>
<keyword evidence="1" id="KW-1133">Transmembrane helix</keyword>
<feature type="transmembrane region" description="Helical" evidence="1">
    <location>
        <begin position="163"/>
        <end position="186"/>
    </location>
</feature>
<dbReference type="PIRSF" id="PIRSF028704">
    <property type="entry name" value="UPC028704"/>
    <property type="match status" value="1"/>
</dbReference>
<evidence type="ECO:0000313" key="3">
    <source>
        <dbReference type="Proteomes" id="UP000247540"/>
    </source>
</evidence>
<dbReference type="RefSeq" id="WP_110464669.1">
    <property type="nucleotide sequence ID" value="NZ_JAMOFZ010000003.1"/>
</dbReference>
<feature type="transmembrane region" description="Helical" evidence="1">
    <location>
        <begin position="312"/>
        <end position="336"/>
    </location>
</feature>
<accession>A0A318SK15</accession>
<protein>
    <recommendedName>
        <fullName evidence="4">OpgC protein</fullName>
    </recommendedName>
</protein>
<dbReference type="PANTHER" id="PTHR38592:SF3">
    <property type="entry name" value="BLL4819 PROTEIN"/>
    <property type="match status" value="1"/>
</dbReference>
<gene>
    <name evidence="2" type="ORF">DFQ15_103156</name>
</gene>
<keyword evidence="1" id="KW-0472">Membrane</keyword>
<feature type="transmembrane region" description="Helical" evidence="1">
    <location>
        <begin position="342"/>
        <end position="361"/>
    </location>
</feature>
<name>A0A318SK15_9BURK</name>
<feature type="transmembrane region" description="Helical" evidence="1">
    <location>
        <begin position="84"/>
        <end position="104"/>
    </location>
</feature>
<keyword evidence="1" id="KW-0812">Transmembrane</keyword>
<dbReference type="Pfam" id="PF10129">
    <property type="entry name" value="OpgC_C"/>
    <property type="match status" value="1"/>
</dbReference>
<dbReference type="InterPro" id="IPR014550">
    <property type="entry name" value="UCP028704_OpgC"/>
</dbReference>
<feature type="transmembrane region" description="Helical" evidence="1">
    <location>
        <begin position="235"/>
        <end position="253"/>
    </location>
</feature>
<dbReference type="AlphaFoldDB" id="A0A318SK15"/>
<feature type="transmembrane region" description="Helical" evidence="1">
    <location>
        <begin position="282"/>
        <end position="300"/>
    </location>
</feature>
<dbReference type="OrthoDB" id="9775975at2"/>
<reference evidence="2 3" key="1">
    <citation type="submission" date="2018-06" db="EMBL/GenBank/DDBJ databases">
        <title>Genomic Encyclopedia of Type Strains, Phase III (KMG-III): the genomes of soil and plant-associated and newly described type strains.</title>
        <authorList>
            <person name="Whitman W."/>
        </authorList>
    </citation>
    <scope>NUCLEOTIDE SEQUENCE [LARGE SCALE GENOMIC DNA]</scope>
    <source>
        <strain evidence="2 3">CECT 7646</strain>
    </source>
</reference>
<sequence>MPPSPSSRRWEIDALRGLMLVLMTLTHLPTRLTSPAGQPFGYVSAAEGFVLLSAYMAGMVYGRLAWKKSIAEMEKAYLRRALKVYWCQAATLIFLFTVIAFFGMKVDQPAVKDLMSFYLQNPGTALIAGLLLVYEPALLDILPLYVLFMLASPWVLAAALRHGWGPVMGVSVALWVLAQFGLGEWIYDATDALVGMPVPLHETGSFATYGWQFLWMLGLWMGASRNDPQAPPFTFPNWTLVVATFVVVIGFTWRHRVGQAPFEGSSQLNLLFDKWTLAPMRLINLFGLMVIAIRFGPALVRRMPRLPWLETMGAASLPVFCAHLVVVLLVLTFFGANPVVHPWWMDAVLLVACFCTLYLVARVSLWLDKPPDEEAPRQAPNTIRAGASSR</sequence>
<feature type="transmembrane region" description="Helical" evidence="1">
    <location>
        <begin position="206"/>
        <end position="223"/>
    </location>
</feature>
<evidence type="ECO:0008006" key="4">
    <source>
        <dbReference type="Google" id="ProtNLM"/>
    </source>
</evidence>